<dbReference type="EMBL" id="AM778880">
    <property type="protein sequence ID" value="CAO88836.1"/>
    <property type="molecule type" value="Genomic_DNA"/>
</dbReference>
<protein>
    <submittedName>
        <fullName evidence="1">Similar to tr|Q6EVK9|Q6EVK9_MICAE Putative transposase ImeAB' protein</fullName>
    </submittedName>
</protein>
<dbReference type="AlphaFoldDB" id="A8YAD2"/>
<reference evidence="1" key="1">
    <citation type="submission" date="2007-08" db="EMBL/GenBank/DDBJ databases">
        <authorList>
            <person name="Frangeul L."/>
        </authorList>
    </citation>
    <scope>NUCLEOTIDE SEQUENCE</scope>
    <source>
        <strain evidence="1">PCC 7806</strain>
    </source>
</reference>
<proteinExistence type="predicted"/>
<evidence type="ECO:0000313" key="1">
    <source>
        <dbReference type="EMBL" id="CAO88836.1"/>
    </source>
</evidence>
<organism evidence="1">
    <name type="scientific">Microcystis aeruginosa (strain PCC 7806)</name>
    <dbReference type="NCBI Taxonomy" id="267872"/>
    <lineage>
        <taxon>Bacteria</taxon>
        <taxon>Bacillati</taxon>
        <taxon>Cyanobacteriota</taxon>
        <taxon>Cyanophyceae</taxon>
        <taxon>Oscillatoriophycideae</taxon>
        <taxon>Chroococcales</taxon>
        <taxon>Microcystaceae</taxon>
        <taxon>Microcystis</taxon>
    </lineage>
</organism>
<gene>
    <name evidence="1" type="ORF">IPF_8579</name>
</gene>
<name>A8YAD2_MICA7</name>
<accession>A8YAD2</accession>
<sequence length="34" mass="3938">MVRERLSFSKKMENHLGEPFGILSMTTMHSKAKD</sequence>